<evidence type="ECO:0000313" key="2">
    <source>
        <dbReference type="EMBL" id="GAB56663.1"/>
    </source>
</evidence>
<accession>H5TED6</accession>
<dbReference type="EMBL" id="BAET01000031">
    <property type="protein sequence ID" value="GAB56663.1"/>
    <property type="molecule type" value="Genomic_DNA"/>
</dbReference>
<dbReference type="Proteomes" id="UP000053586">
    <property type="component" value="Unassembled WGS sequence"/>
</dbReference>
<evidence type="ECO:0000256" key="1">
    <source>
        <dbReference type="SAM" id="SignalP"/>
    </source>
</evidence>
<comment type="caution">
    <text evidence="2">The sequence shown here is derived from an EMBL/GenBank/DDBJ whole genome shotgun (WGS) entry which is preliminary data.</text>
</comment>
<reference evidence="2 3" key="1">
    <citation type="journal article" date="2012" name="J. Bacteriol.">
        <title>Genome sequence of proteorhodopsin-containing sea ice bacterium Glaciecola punicea ACAM 611T.</title>
        <authorList>
            <person name="Qin Q.-L."/>
            <person name="Xie B.-B."/>
            <person name="Shu Y.-L."/>
            <person name="Rong J.-C."/>
            <person name="Zhao D.-L."/>
            <person name="Zhang X.-Y."/>
            <person name="Chen X.-L."/>
            <person name="Zhou B.-C."/>
            <person name="Zhanga Y.-Z."/>
        </authorList>
    </citation>
    <scope>NUCLEOTIDE SEQUENCE [LARGE SCALE GENOMIC DNA]</scope>
    <source>
        <strain evidence="2 3">ACAM 611</strain>
    </source>
</reference>
<feature type="signal peptide" evidence="1">
    <location>
        <begin position="1"/>
        <end position="26"/>
    </location>
</feature>
<keyword evidence="3" id="KW-1185">Reference proteome</keyword>
<dbReference type="PROSITE" id="PS51257">
    <property type="entry name" value="PROKAR_LIPOPROTEIN"/>
    <property type="match status" value="1"/>
</dbReference>
<sequence length="178" mass="19627">MINGCKLTIILVLALFVLSCRQQEFAQPSCRVNANFLSTHQGPGACVIKMNNKLLVTQLTSRLYDLPIAQLSSNNEARFTSSQCLAHQGMWQQTGLNVEVQSVVGAQADGTWLFGCTVSAGFDGTEAPFDAPPWSSPSVDKIAFVDPFEIDAHHWARKRQFTIVRDAFILRGVQADNR</sequence>
<protein>
    <recommendedName>
        <fullName evidence="4">Lipoprotein</fullName>
    </recommendedName>
</protein>
<proteinExistence type="predicted"/>
<gene>
    <name evidence="2" type="ORF">GPUN_2548</name>
</gene>
<feature type="chain" id="PRO_5003599043" description="Lipoprotein" evidence="1">
    <location>
        <begin position="27"/>
        <end position="178"/>
    </location>
</feature>
<dbReference type="STRING" id="56804.BAE46_04825"/>
<dbReference type="eggNOG" id="COG0494">
    <property type="taxonomic scope" value="Bacteria"/>
</dbReference>
<evidence type="ECO:0000313" key="3">
    <source>
        <dbReference type="Proteomes" id="UP000053586"/>
    </source>
</evidence>
<name>H5TED6_9ALTE</name>
<evidence type="ECO:0008006" key="4">
    <source>
        <dbReference type="Google" id="ProtNLM"/>
    </source>
</evidence>
<dbReference type="AlphaFoldDB" id="H5TED6"/>
<keyword evidence="1" id="KW-0732">Signal</keyword>
<reference evidence="2 3" key="2">
    <citation type="journal article" date="2017" name="Antonie Van Leeuwenhoek">
        <title>Rhizobium rhizosphaerae sp. nov., a novel species isolated from rice rhizosphere.</title>
        <authorList>
            <person name="Zhao J.J."/>
            <person name="Zhang J."/>
            <person name="Zhang R.J."/>
            <person name="Zhang C.W."/>
            <person name="Yin H.Q."/>
            <person name="Zhang X.X."/>
        </authorList>
    </citation>
    <scope>NUCLEOTIDE SEQUENCE [LARGE SCALE GENOMIC DNA]</scope>
    <source>
        <strain evidence="2 3">ACAM 611</strain>
    </source>
</reference>
<organism evidence="2 3">
    <name type="scientific">Glaciecola punicea ACAM 611</name>
    <dbReference type="NCBI Taxonomy" id="1121923"/>
    <lineage>
        <taxon>Bacteria</taxon>
        <taxon>Pseudomonadati</taxon>
        <taxon>Pseudomonadota</taxon>
        <taxon>Gammaproteobacteria</taxon>
        <taxon>Alteromonadales</taxon>
        <taxon>Alteromonadaceae</taxon>
        <taxon>Glaciecola</taxon>
    </lineage>
</organism>